<gene>
    <name evidence="2" type="ORF">LA5096_05434</name>
</gene>
<keyword evidence="3" id="KW-1185">Reference proteome</keyword>
<protein>
    <recommendedName>
        <fullName evidence="1">YjiS-like domain-containing protein</fullName>
    </recommendedName>
</protein>
<name>A0A0M7AU75_9HYPH</name>
<evidence type="ECO:0000313" key="2">
    <source>
        <dbReference type="EMBL" id="CTQ78061.1"/>
    </source>
</evidence>
<dbReference type="Proteomes" id="UP000049983">
    <property type="component" value="Unassembled WGS sequence"/>
</dbReference>
<evidence type="ECO:0000313" key="3">
    <source>
        <dbReference type="Proteomes" id="UP000049983"/>
    </source>
</evidence>
<organism evidence="2 3">
    <name type="scientific">Roseibium album</name>
    <dbReference type="NCBI Taxonomy" id="311410"/>
    <lineage>
        <taxon>Bacteria</taxon>
        <taxon>Pseudomonadati</taxon>
        <taxon>Pseudomonadota</taxon>
        <taxon>Alphaproteobacteria</taxon>
        <taxon>Hyphomicrobiales</taxon>
        <taxon>Stappiaceae</taxon>
        <taxon>Roseibium</taxon>
    </lineage>
</organism>
<dbReference type="EMBL" id="CXWC01000014">
    <property type="protein sequence ID" value="CTQ78061.1"/>
    <property type="molecule type" value="Genomic_DNA"/>
</dbReference>
<dbReference type="OrthoDB" id="8244198at2"/>
<dbReference type="GeneID" id="97673565"/>
<sequence length="49" mass="5860">MIDNVVRKFNNWKRFRQTYGELSNLTNRELDDLGIARSDIARYARQSVK</sequence>
<dbReference type="RefSeq" id="WP_082442930.1">
    <property type="nucleotide sequence ID" value="NZ_CANKXR010000014.1"/>
</dbReference>
<dbReference type="InterPro" id="IPR009506">
    <property type="entry name" value="YjiS-like"/>
</dbReference>
<proteinExistence type="predicted"/>
<dbReference type="AlphaFoldDB" id="A0A0M7AU75"/>
<feature type="domain" description="YjiS-like" evidence="1">
    <location>
        <begin position="5"/>
        <end position="40"/>
    </location>
</feature>
<dbReference type="Pfam" id="PF06568">
    <property type="entry name" value="YjiS-like"/>
    <property type="match status" value="1"/>
</dbReference>
<reference evidence="3" key="1">
    <citation type="submission" date="2015-07" db="EMBL/GenBank/DDBJ databases">
        <authorList>
            <person name="Rodrigo-Torres Lidia"/>
            <person name="Arahal R.David."/>
        </authorList>
    </citation>
    <scope>NUCLEOTIDE SEQUENCE [LARGE SCALE GENOMIC DNA]</scope>
    <source>
        <strain evidence="3">CECT 5096</strain>
    </source>
</reference>
<evidence type="ECO:0000259" key="1">
    <source>
        <dbReference type="Pfam" id="PF06568"/>
    </source>
</evidence>
<accession>A0A0M7AU75</accession>